<sequence length="82" mass="9357">MTVAALQRKVELLEKAVLQLRFQVEGRTPVTGADAPVTFTPKQFAERIGRSPDWVCREISRRRIKAYGRPYLIPGSELARFL</sequence>
<accession>A0A178IL53</accession>
<evidence type="ECO:0000313" key="2">
    <source>
        <dbReference type="Proteomes" id="UP000078486"/>
    </source>
</evidence>
<dbReference type="EMBL" id="LRRQ01000076">
    <property type="protein sequence ID" value="OAM89856.1"/>
    <property type="molecule type" value="Genomic_DNA"/>
</dbReference>
<evidence type="ECO:0008006" key="3">
    <source>
        <dbReference type="Google" id="ProtNLM"/>
    </source>
</evidence>
<dbReference type="Proteomes" id="UP000078486">
    <property type="component" value="Unassembled WGS sequence"/>
</dbReference>
<protein>
    <recommendedName>
        <fullName evidence="3">Helix-turn-helix domain-containing protein</fullName>
    </recommendedName>
</protein>
<dbReference type="AlphaFoldDB" id="A0A178IL53"/>
<dbReference type="RefSeq" id="WP_068770315.1">
    <property type="nucleotide sequence ID" value="NZ_CP109796.1"/>
</dbReference>
<evidence type="ECO:0000313" key="1">
    <source>
        <dbReference type="EMBL" id="OAM89856.1"/>
    </source>
</evidence>
<comment type="caution">
    <text evidence="1">The sequence shown here is derived from an EMBL/GenBank/DDBJ whole genome shotgun (WGS) entry which is preliminary data.</text>
</comment>
<proteinExistence type="predicted"/>
<reference evidence="1 2" key="1">
    <citation type="submission" date="2016-01" db="EMBL/GenBank/DDBJ databases">
        <title>High potential of lignocellulose degradation of a new Verrucomicrobia species.</title>
        <authorList>
            <person name="Wang Y."/>
            <person name="Shi Y."/>
            <person name="Qiu Z."/>
            <person name="Liu S."/>
            <person name="Yang H."/>
        </authorList>
    </citation>
    <scope>NUCLEOTIDE SEQUENCE [LARGE SCALE GENOMIC DNA]</scope>
    <source>
        <strain evidence="1 2">TSB47</strain>
    </source>
</reference>
<keyword evidence="2" id="KW-1185">Reference proteome</keyword>
<gene>
    <name evidence="1" type="ORF">AW736_11085</name>
</gene>
<organism evidence="1 2">
    <name type="scientific">Termitidicoccus mucosus</name>
    <dbReference type="NCBI Taxonomy" id="1184151"/>
    <lineage>
        <taxon>Bacteria</taxon>
        <taxon>Pseudomonadati</taxon>
        <taxon>Verrucomicrobiota</taxon>
        <taxon>Opitutia</taxon>
        <taxon>Opitutales</taxon>
        <taxon>Opitutaceae</taxon>
        <taxon>Termitidicoccus</taxon>
    </lineage>
</organism>
<dbReference type="STRING" id="1184151.AW736_11085"/>
<name>A0A178IL53_9BACT</name>